<dbReference type="GO" id="GO:0062129">
    <property type="term" value="C:chitin-based extracellular matrix"/>
    <property type="evidence" value="ECO:0007669"/>
    <property type="project" value="TreeGrafter"/>
</dbReference>
<organism evidence="4">
    <name type="scientific">Bracon brevicornis</name>
    <dbReference type="NCBI Taxonomy" id="1563983"/>
    <lineage>
        <taxon>Eukaryota</taxon>
        <taxon>Metazoa</taxon>
        <taxon>Ecdysozoa</taxon>
        <taxon>Arthropoda</taxon>
        <taxon>Hexapoda</taxon>
        <taxon>Insecta</taxon>
        <taxon>Pterygota</taxon>
        <taxon>Neoptera</taxon>
        <taxon>Endopterygota</taxon>
        <taxon>Hymenoptera</taxon>
        <taxon>Apocrita</taxon>
        <taxon>Ichneumonoidea</taxon>
        <taxon>Braconidae</taxon>
        <taxon>Braconinae</taxon>
        <taxon>Bracon</taxon>
    </lineage>
</organism>
<dbReference type="Pfam" id="PF00379">
    <property type="entry name" value="Chitin_bind_4"/>
    <property type="match status" value="1"/>
</dbReference>
<reference evidence="4" key="1">
    <citation type="submission" date="2020-07" db="EMBL/GenBank/DDBJ databases">
        <authorList>
            <person name="Ferguson B K."/>
        </authorList>
    </citation>
    <scope>NUCLEOTIDE SEQUENCE</scope>
    <source>
        <strain evidence="4">L06</strain>
    </source>
</reference>
<evidence type="ECO:0000256" key="3">
    <source>
        <dbReference type="SAM" id="SignalP"/>
    </source>
</evidence>
<feature type="chain" id="PRO_5027661120" evidence="3">
    <location>
        <begin position="18"/>
        <end position="143"/>
    </location>
</feature>
<proteinExistence type="predicted"/>
<dbReference type="PANTHER" id="PTHR10380:SF173">
    <property type="entry name" value="CUTICULAR PROTEIN 47EF, ISOFORM C-RELATED"/>
    <property type="match status" value="1"/>
</dbReference>
<evidence type="ECO:0000256" key="2">
    <source>
        <dbReference type="PROSITE-ProRule" id="PRU00497"/>
    </source>
</evidence>
<dbReference type="PROSITE" id="PS51155">
    <property type="entry name" value="CHIT_BIND_RR_2"/>
    <property type="match status" value="1"/>
</dbReference>
<gene>
    <name evidence="4" type="ORF">BBRV_LOCUS50605</name>
</gene>
<name>A0A6V7JE72_9HYME</name>
<dbReference type="InterPro" id="IPR000618">
    <property type="entry name" value="Insect_cuticle"/>
</dbReference>
<dbReference type="GO" id="GO:0008010">
    <property type="term" value="F:structural constituent of chitin-based larval cuticle"/>
    <property type="evidence" value="ECO:0007669"/>
    <property type="project" value="TreeGrafter"/>
</dbReference>
<dbReference type="AlphaFoldDB" id="A0A6V7JE72"/>
<sequence length="143" mass="15635">MNGYVAILFAMLAVANAGLLSTEQVPILAQELDVHTDGSFVNTYQTGNGISVQEQGYLKQVQGSDEPAQVIQGSVQYTAPDGTVVSSNWDADENGARYEGSHKPVAPPVPANIQRALEYIAAHTQQVQEHVTRHQQPQYNRRF</sequence>
<dbReference type="EMBL" id="CADCXW020000016">
    <property type="protein sequence ID" value="CAD1550521.1"/>
    <property type="molecule type" value="Genomic_DNA"/>
</dbReference>
<protein>
    <submittedName>
        <fullName evidence="4">Uncharacterized protein</fullName>
    </submittedName>
</protein>
<evidence type="ECO:0000313" key="4">
    <source>
        <dbReference type="EMBL" id="CAD1550521.1"/>
    </source>
</evidence>
<feature type="signal peptide" evidence="3">
    <location>
        <begin position="1"/>
        <end position="17"/>
    </location>
</feature>
<accession>A0A6V7JE72</accession>
<keyword evidence="1 2" id="KW-0193">Cuticle</keyword>
<dbReference type="PANTHER" id="PTHR10380">
    <property type="entry name" value="CUTICLE PROTEIN"/>
    <property type="match status" value="1"/>
</dbReference>
<evidence type="ECO:0000256" key="1">
    <source>
        <dbReference type="ARBA" id="ARBA00022460"/>
    </source>
</evidence>
<keyword evidence="3" id="KW-0732">Signal</keyword>
<dbReference type="InterPro" id="IPR050468">
    <property type="entry name" value="Cuticle_Struct_Prot"/>
</dbReference>